<evidence type="ECO:0000259" key="7">
    <source>
        <dbReference type="PROSITE" id="PS51898"/>
    </source>
</evidence>
<dbReference type="InterPro" id="IPR044068">
    <property type="entry name" value="CB"/>
</dbReference>
<dbReference type="Proteomes" id="UP001431429">
    <property type="component" value="Unassembled WGS sequence"/>
</dbReference>
<name>A0ABT0UUK6_9ACTN</name>
<proteinExistence type="inferred from homology"/>
<evidence type="ECO:0000256" key="5">
    <source>
        <dbReference type="PROSITE-ProRule" id="PRU01248"/>
    </source>
</evidence>
<dbReference type="SUPFAM" id="SSF56349">
    <property type="entry name" value="DNA breaking-rejoining enzymes"/>
    <property type="match status" value="1"/>
</dbReference>
<accession>A0ABT0UUK6</accession>
<dbReference type="PANTHER" id="PTHR30349">
    <property type="entry name" value="PHAGE INTEGRASE-RELATED"/>
    <property type="match status" value="1"/>
</dbReference>
<sequence length="394" mass="44729">MAKRNKSKTKMTMRRFGAVRQYRSGRWTASYLDPTGERRRAPETFETKTDAEIWLSQVEADMTRDTWRNPDAGAVNFAEYAKKWVVERNVAPLTEELYTRLLRLHLLPTFGAVDLDEITPPHVREWRAERLTTTGATTVAKSYRLLKAILETATDDELIRRNPCRIRGAGKEVSQSGQVATVDQVDALADAVGPRWRLMVYLGAYGPMRPEELAELRRKDVDLDAMTIRVRMAAPELATGRRALGETKSDAGKRLVALPAFLRTDLVRHLDWYAETGPSGLLFVGERGKPFRRSTFGRKWRKARAYVGLPDDFRFYDLRHTGHTLSTRSGATLKDTMVRAGQSSEKAALIYQHSDHERQKEVAGGLDRMVRLTREKGREEREKGSGGAQVVREP</sequence>
<evidence type="ECO:0000256" key="4">
    <source>
        <dbReference type="ARBA" id="ARBA00023172"/>
    </source>
</evidence>
<dbReference type="InterPro" id="IPR011010">
    <property type="entry name" value="DNA_brk_join_enz"/>
</dbReference>
<dbReference type="InterPro" id="IPR058717">
    <property type="entry name" value="Phage_L5_Integrase_N"/>
</dbReference>
<evidence type="ECO:0000259" key="8">
    <source>
        <dbReference type="PROSITE" id="PS51900"/>
    </source>
</evidence>
<dbReference type="PROSITE" id="PS51898">
    <property type="entry name" value="TYR_RECOMBINASE"/>
    <property type="match status" value="1"/>
</dbReference>
<evidence type="ECO:0000256" key="3">
    <source>
        <dbReference type="ARBA" id="ARBA00023125"/>
    </source>
</evidence>
<feature type="domain" description="Core-binding (CB)" evidence="8">
    <location>
        <begin position="75"/>
        <end position="154"/>
    </location>
</feature>
<dbReference type="Pfam" id="PF14659">
    <property type="entry name" value="Phage_int_SAM_3"/>
    <property type="match status" value="1"/>
</dbReference>
<evidence type="ECO:0000256" key="6">
    <source>
        <dbReference type="SAM" id="MobiDB-lite"/>
    </source>
</evidence>
<evidence type="ECO:0000313" key="10">
    <source>
        <dbReference type="Proteomes" id="UP001431429"/>
    </source>
</evidence>
<feature type="domain" description="Tyr recombinase" evidence="7">
    <location>
        <begin position="175"/>
        <end position="364"/>
    </location>
</feature>
<evidence type="ECO:0000313" key="9">
    <source>
        <dbReference type="EMBL" id="MCM2391315.1"/>
    </source>
</evidence>
<dbReference type="RefSeq" id="WP_250921632.1">
    <property type="nucleotide sequence ID" value="NZ_JAMQAW010000029.1"/>
</dbReference>
<dbReference type="Pfam" id="PF26003">
    <property type="entry name" value="Integrase_N_phage"/>
    <property type="match status" value="1"/>
</dbReference>
<dbReference type="InterPro" id="IPR013762">
    <property type="entry name" value="Integrase-like_cat_sf"/>
</dbReference>
<gene>
    <name evidence="9" type="ORF">NBG84_23990</name>
</gene>
<dbReference type="InterPro" id="IPR002104">
    <property type="entry name" value="Integrase_catalytic"/>
</dbReference>
<comment type="caution">
    <text evidence="9">The sequence shown here is derived from an EMBL/GenBank/DDBJ whole genome shotgun (WGS) entry which is preliminary data.</text>
</comment>
<keyword evidence="2" id="KW-0229">DNA integration</keyword>
<dbReference type="PANTHER" id="PTHR30349:SF64">
    <property type="entry name" value="PROPHAGE INTEGRASE INTD-RELATED"/>
    <property type="match status" value="1"/>
</dbReference>
<comment type="similarity">
    <text evidence="1">Belongs to the 'phage' integrase family.</text>
</comment>
<dbReference type="PROSITE" id="PS51900">
    <property type="entry name" value="CB"/>
    <property type="match status" value="1"/>
</dbReference>
<keyword evidence="10" id="KW-1185">Reference proteome</keyword>
<dbReference type="Pfam" id="PF00589">
    <property type="entry name" value="Phage_integrase"/>
    <property type="match status" value="1"/>
</dbReference>
<evidence type="ECO:0000256" key="2">
    <source>
        <dbReference type="ARBA" id="ARBA00022908"/>
    </source>
</evidence>
<keyword evidence="3 5" id="KW-0238">DNA-binding</keyword>
<reference evidence="9" key="1">
    <citation type="submission" date="2022-06" db="EMBL/GenBank/DDBJ databases">
        <title>Genome public.</title>
        <authorList>
            <person name="Sun Q."/>
        </authorList>
    </citation>
    <scope>NUCLEOTIDE SEQUENCE</scope>
    <source>
        <strain evidence="9">CWNU-1</strain>
    </source>
</reference>
<protein>
    <submittedName>
        <fullName evidence="9">Site-specific integrase</fullName>
    </submittedName>
</protein>
<dbReference type="Gene3D" id="1.10.150.130">
    <property type="match status" value="1"/>
</dbReference>
<dbReference type="InterPro" id="IPR004107">
    <property type="entry name" value="Integrase_SAM-like_N"/>
</dbReference>
<dbReference type="EMBL" id="JAMQAW010000029">
    <property type="protein sequence ID" value="MCM2391315.1"/>
    <property type="molecule type" value="Genomic_DNA"/>
</dbReference>
<dbReference type="InterPro" id="IPR050090">
    <property type="entry name" value="Tyrosine_recombinase_XerCD"/>
</dbReference>
<keyword evidence="4" id="KW-0233">DNA recombination</keyword>
<dbReference type="Gene3D" id="1.10.443.10">
    <property type="entry name" value="Intergrase catalytic core"/>
    <property type="match status" value="1"/>
</dbReference>
<feature type="compositionally biased region" description="Basic and acidic residues" evidence="6">
    <location>
        <begin position="373"/>
        <end position="384"/>
    </location>
</feature>
<organism evidence="9 10">
    <name type="scientific">Streptomyces albipurpureus</name>
    <dbReference type="NCBI Taxonomy" id="2897419"/>
    <lineage>
        <taxon>Bacteria</taxon>
        <taxon>Bacillati</taxon>
        <taxon>Actinomycetota</taxon>
        <taxon>Actinomycetes</taxon>
        <taxon>Kitasatosporales</taxon>
        <taxon>Streptomycetaceae</taxon>
        <taxon>Streptomyces</taxon>
    </lineage>
</organism>
<feature type="region of interest" description="Disordered" evidence="6">
    <location>
        <begin position="373"/>
        <end position="394"/>
    </location>
</feature>
<dbReference type="InterPro" id="IPR010998">
    <property type="entry name" value="Integrase_recombinase_N"/>
</dbReference>
<evidence type="ECO:0000256" key="1">
    <source>
        <dbReference type="ARBA" id="ARBA00008857"/>
    </source>
</evidence>